<sequence length="571" mass="64842">MTPAAETQKADTTLDHTAIVDLPIEVLASIAQYLVLADNLQDLLHLSRSCRVLYRDLWSSSSDIWPYLWKSLYGDKEPSALEPTGGLPAKDRYRLTIQSRHTTLLNLRSTSSSLCKSCPPVPGEGMRNQILCLLDIGADYDYRNLHWISQATNSRFWAWVVFFCLQTPLRSASIFPSPDTLRRIFDILARLAVRDPSLLEAIYRDKYASFRHLRRAIFCQELPSPQWQIHADSASHTQFPWSMVQVFFMILFCGPTVCSVDNQADMLKRIALASSLSNANGLTASEASLGHRARSLVPSWFNFGDSSEAVKPIPLTALPKRFNPLDIPVSSNIFSLTGRWTGYYAYREFDPMVESESEDENELDQLLNQRPPRNLEHSVRGLRLDRRMKVDLVCWTTESVEQGAYRPGGDPLYLCNMTDLHAMQEVDRCFLVARSSCTDSQTSANVDLDDLNQSENWQHQRIFSGRGRDEIGAFGIRGIISERSGLVRMVKNYFPDLQESFSSDLRNRENGSPLVEFGSGHDRMSFDLNGETIVWYYRGLMETREGPGILGLWYDEDVSGPFWLFPVGEND</sequence>
<reference evidence="1" key="1">
    <citation type="submission" date="2021-11" db="EMBL/GenBank/DDBJ databases">
        <authorList>
            <person name="Herlambang A."/>
            <person name="Guo Y."/>
            <person name="Takashima Y."/>
            <person name="Nishizawa T."/>
        </authorList>
    </citation>
    <scope>NUCLEOTIDE SEQUENCE</scope>
    <source>
        <strain evidence="1">E1425</strain>
    </source>
</reference>
<protein>
    <recommendedName>
        <fullName evidence="3">F-box domain-containing protein</fullName>
    </recommendedName>
</protein>
<evidence type="ECO:0000313" key="1">
    <source>
        <dbReference type="EMBL" id="GJJ73512.1"/>
    </source>
</evidence>
<accession>A0A9P3HBB9</accession>
<name>A0A9P3HBB9_9FUNG</name>
<dbReference type="AlphaFoldDB" id="A0A9P3HBB9"/>
<dbReference type="EMBL" id="BQFW01000008">
    <property type="protein sequence ID" value="GJJ73512.1"/>
    <property type="molecule type" value="Genomic_DNA"/>
</dbReference>
<proteinExistence type="predicted"/>
<reference evidence="1" key="2">
    <citation type="journal article" date="2022" name="Microbiol. Resour. Announc.">
        <title>Whole-Genome Sequence of Entomortierella parvispora E1425, a Mucoromycotan Fungus Associated with Burkholderiaceae-Related Endosymbiotic Bacteria.</title>
        <authorList>
            <person name="Herlambang A."/>
            <person name="Guo Y."/>
            <person name="Takashima Y."/>
            <person name="Narisawa K."/>
            <person name="Ohta H."/>
            <person name="Nishizawa T."/>
        </authorList>
    </citation>
    <scope>NUCLEOTIDE SEQUENCE</scope>
    <source>
        <strain evidence="1">E1425</strain>
    </source>
</reference>
<comment type="caution">
    <text evidence="1">The sequence shown here is derived from an EMBL/GenBank/DDBJ whole genome shotgun (WGS) entry which is preliminary data.</text>
</comment>
<evidence type="ECO:0008006" key="3">
    <source>
        <dbReference type="Google" id="ProtNLM"/>
    </source>
</evidence>
<dbReference type="OrthoDB" id="2370145at2759"/>
<dbReference type="Proteomes" id="UP000827284">
    <property type="component" value="Unassembled WGS sequence"/>
</dbReference>
<gene>
    <name evidence="1" type="ORF">EMPS_05870</name>
</gene>
<keyword evidence="2" id="KW-1185">Reference proteome</keyword>
<organism evidence="1 2">
    <name type="scientific">Entomortierella parvispora</name>
    <dbReference type="NCBI Taxonomy" id="205924"/>
    <lineage>
        <taxon>Eukaryota</taxon>
        <taxon>Fungi</taxon>
        <taxon>Fungi incertae sedis</taxon>
        <taxon>Mucoromycota</taxon>
        <taxon>Mortierellomycotina</taxon>
        <taxon>Mortierellomycetes</taxon>
        <taxon>Mortierellales</taxon>
        <taxon>Mortierellaceae</taxon>
        <taxon>Entomortierella</taxon>
    </lineage>
</organism>
<evidence type="ECO:0000313" key="2">
    <source>
        <dbReference type="Proteomes" id="UP000827284"/>
    </source>
</evidence>